<feature type="active site" description="Proton donor; for dehydratase activity" evidence="8">
    <location>
        <position position="1290"/>
    </location>
</feature>
<dbReference type="InterPro" id="IPR032821">
    <property type="entry name" value="PKS_assoc"/>
</dbReference>
<feature type="region of interest" description="N-terminal hotdog fold" evidence="8">
    <location>
        <begin position="1052"/>
        <end position="1197"/>
    </location>
</feature>
<dbReference type="CDD" id="cd02440">
    <property type="entry name" value="AdoMet_MTases"/>
    <property type="match status" value="1"/>
</dbReference>
<feature type="region of interest" description="Disordered" evidence="9">
    <location>
        <begin position="486"/>
        <end position="510"/>
    </location>
</feature>
<feature type="active site" description="Proton acceptor; for dehydratase activity" evidence="8">
    <location>
        <position position="1084"/>
    </location>
</feature>
<dbReference type="Proteomes" id="UP001172101">
    <property type="component" value="Unassembled WGS sequence"/>
</dbReference>
<dbReference type="InterPro" id="IPR056501">
    <property type="entry name" value="NAD-bd_HRPKS_sdrA"/>
</dbReference>
<dbReference type="SMART" id="SM00823">
    <property type="entry name" value="PKS_PP"/>
    <property type="match status" value="1"/>
</dbReference>
<dbReference type="SMART" id="SM00822">
    <property type="entry name" value="PKS_KR"/>
    <property type="match status" value="1"/>
</dbReference>
<feature type="domain" description="PKS/mFAS DH" evidence="12">
    <location>
        <begin position="1052"/>
        <end position="1380"/>
    </location>
</feature>
<dbReference type="Gene3D" id="3.10.129.110">
    <property type="entry name" value="Polyketide synthase dehydratase"/>
    <property type="match status" value="1"/>
</dbReference>
<dbReference type="Gene3D" id="3.40.50.720">
    <property type="entry name" value="NAD(P)-binding Rossmann-like Domain"/>
    <property type="match status" value="3"/>
</dbReference>
<keyword evidence="2" id="KW-0597">Phosphoprotein</keyword>
<evidence type="ECO:0000259" key="12">
    <source>
        <dbReference type="PROSITE" id="PS52019"/>
    </source>
</evidence>
<dbReference type="InterPro" id="IPR049551">
    <property type="entry name" value="PKS_DH_C"/>
</dbReference>
<evidence type="ECO:0000313" key="13">
    <source>
        <dbReference type="EMBL" id="KAK0707101.1"/>
    </source>
</evidence>
<dbReference type="FunFam" id="3.40.47.10:FF:000019">
    <property type="entry name" value="Polyketide synthase type I"/>
    <property type="match status" value="1"/>
</dbReference>
<dbReference type="Gene3D" id="3.40.50.150">
    <property type="entry name" value="Vaccinia Virus protein VP39"/>
    <property type="match status" value="1"/>
</dbReference>
<keyword evidence="4" id="KW-0521">NADP</keyword>
<dbReference type="Gene3D" id="1.10.1200.10">
    <property type="entry name" value="ACP-like"/>
    <property type="match status" value="1"/>
</dbReference>
<proteinExistence type="predicted"/>
<dbReference type="Gene3D" id="3.90.180.10">
    <property type="entry name" value="Medium-chain alcohol dehydrogenases, catalytic domain"/>
    <property type="match status" value="1"/>
</dbReference>
<gene>
    <name evidence="13" type="ORF">B0T26DRAFT_790998</name>
</gene>
<dbReference type="SUPFAM" id="SSF50129">
    <property type="entry name" value="GroES-like"/>
    <property type="match status" value="1"/>
</dbReference>
<dbReference type="InterPro" id="IPR036291">
    <property type="entry name" value="NAD(P)-bd_dom_sf"/>
</dbReference>
<keyword evidence="7" id="KW-0012">Acyltransferase</keyword>
<evidence type="ECO:0000256" key="6">
    <source>
        <dbReference type="ARBA" id="ARBA00023268"/>
    </source>
</evidence>
<dbReference type="RefSeq" id="XP_060292195.1">
    <property type="nucleotide sequence ID" value="XM_060446853.1"/>
</dbReference>
<keyword evidence="3" id="KW-0808">Transferase</keyword>
<name>A0AA40A0J8_9PEZI</name>
<dbReference type="GO" id="GO:0031177">
    <property type="term" value="F:phosphopantetheine binding"/>
    <property type="evidence" value="ECO:0007669"/>
    <property type="project" value="InterPro"/>
</dbReference>
<evidence type="ECO:0000256" key="8">
    <source>
        <dbReference type="PROSITE-ProRule" id="PRU01363"/>
    </source>
</evidence>
<dbReference type="EMBL" id="JAUIRO010000007">
    <property type="protein sequence ID" value="KAK0707101.1"/>
    <property type="molecule type" value="Genomic_DNA"/>
</dbReference>
<dbReference type="GO" id="GO:0016491">
    <property type="term" value="F:oxidoreductase activity"/>
    <property type="evidence" value="ECO:0007669"/>
    <property type="project" value="UniProtKB-KW"/>
</dbReference>
<dbReference type="InterPro" id="IPR014030">
    <property type="entry name" value="Ketoacyl_synth_N"/>
</dbReference>
<evidence type="ECO:0000256" key="3">
    <source>
        <dbReference type="ARBA" id="ARBA00022679"/>
    </source>
</evidence>
<organism evidence="13 14">
    <name type="scientific">Lasiosphaeria miniovina</name>
    <dbReference type="NCBI Taxonomy" id="1954250"/>
    <lineage>
        <taxon>Eukaryota</taxon>
        <taxon>Fungi</taxon>
        <taxon>Dikarya</taxon>
        <taxon>Ascomycota</taxon>
        <taxon>Pezizomycotina</taxon>
        <taxon>Sordariomycetes</taxon>
        <taxon>Sordariomycetidae</taxon>
        <taxon>Sordariales</taxon>
        <taxon>Lasiosphaeriaceae</taxon>
        <taxon>Lasiosphaeria</taxon>
    </lineage>
</organism>
<dbReference type="InterPro" id="IPR016039">
    <property type="entry name" value="Thiolase-like"/>
</dbReference>
<keyword evidence="6" id="KW-0511">Multifunctional enzyme</keyword>
<dbReference type="Pfam" id="PF08240">
    <property type="entry name" value="ADH_N"/>
    <property type="match status" value="1"/>
</dbReference>
<dbReference type="GO" id="GO:0030639">
    <property type="term" value="P:polyketide biosynthetic process"/>
    <property type="evidence" value="ECO:0007669"/>
    <property type="project" value="UniProtKB-ARBA"/>
</dbReference>
<dbReference type="Pfam" id="PF21089">
    <property type="entry name" value="PKS_DH_N"/>
    <property type="match status" value="1"/>
</dbReference>
<evidence type="ECO:0000259" key="10">
    <source>
        <dbReference type="PROSITE" id="PS50075"/>
    </source>
</evidence>
<dbReference type="InterPro" id="IPR020843">
    <property type="entry name" value="ER"/>
</dbReference>
<dbReference type="PANTHER" id="PTHR43775">
    <property type="entry name" value="FATTY ACID SYNTHASE"/>
    <property type="match status" value="1"/>
</dbReference>
<dbReference type="Pfam" id="PF00698">
    <property type="entry name" value="Acyl_transf_1"/>
    <property type="match status" value="1"/>
</dbReference>
<dbReference type="GO" id="GO:0006633">
    <property type="term" value="P:fatty acid biosynthetic process"/>
    <property type="evidence" value="ECO:0007669"/>
    <property type="project" value="InterPro"/>
</dbReference>
<feature type="domain" description="Ketosynthase family 3 (KS3)" evidence="11">
    <location>
        <begin position="7"/>
        <end position="433"/>
    </location>
</feature>
<dbReference type="PANTHER" id="PTHR43775:SF29">
    <property type="entry name" value="ASPERFURANONE POLYKETIDE SYNTHASE AFOG-RELATED"/>
    <property type="match status" value="1"/>
</dbReference>
<keyword evidence="5" id="KW-0560">Oxidoreductase</keyword>
<dbReference type="InterPro" id="IPR057326">
    <property type="entry name" value="KR_dom"/>
</dbReference>
<dbReference type="InterPro" id="IPR009081">
    <property type="entry name" value="PP-bd_ACP"/>
</dbReference>
<dbReference type="Pfam" id="PF02801">
    <property type="entry name" value="Ketoacyl-synt_C"/>
    <property type="match status" value="1"/>
</dbReference>
<dbReference type="GeneID" id="85330123"/>
<evidence type="ECO:0000256" key="7">
    <source>
        <dbReference type="ARBA" id="ARBA00023315"/>
    </source>
</evidence>
<dbReference type="Pfam" id="PF23297">
    <property type="entry name" value="ACP_SdgA_C"/>
    <property type="match status" value="1"/>
</dbReference>
<dbReference type="PROSITE" id="PS52004">
    <property type="entry name" value="KS3_2"/>
    <property type="match status" value="1"/>
</dbReference>
<evidence type="ECO:0000256" key="9">
    <source>
        <dbReference type="SAM" id="MobiDB-lite"/>
    </source>
</evidence>
<evidence type="ECO:0000313" key="14">
    <source>
        <dbReference type="Proteomes" id="UP001172101"/>
    </source>
</evidence>
<dbReference type="CDD" id="cd00833">
    <property type="entry name" value="PKS"/>
    <property type="match status" value="1"/>
</dbReference>
<dbReference type="SUPFAM" id="SSF53335">
    <property type="entry name" value="S-adenosyl-L-methionine-dependent methyltransferases"/>
    <property type="match status" value="1"/>
</dbReference>
<dbReference type="InterPro" id="IPR050091">
    <property type="entry name" value="PKS_NRPS_Biosynth_Enz"/>
</dbReference>
<dbReference type="SMART" id="SM00827">
    <property type="entry name" value="PKS_AT"/>
    <property type="match status" value="1"/>
</dbReference>
<dbReference type="PROSITE" id="PS52019">
    <property type="entry name" value="PKS_MFAS_DH"/>
    <property type="match status" value="1"/>
</dbReference>
<dbReference type="InterPro" id="IPR011032">
    <property type="entry name" value="GroES-like_sf"/>
</dbReference>
<dbReference type="InterPro" id="IPR001227">
    <property type="entry name" value="Ac_transferase_dom_sf"/>
</dbReference>
<dbReference type="InterPro" id="IPR020841">
    <property type="entry name" value="PKS_Beta-ketoAc_synthase_dom"/>
</dbReference>
<comment type="caution">
    <text evidence="13">The sequence shown here is derived from an EMBL/GenBank/DDBJ whole genome shotgun (WGS) entry which is preliminary data.</text>
</comment>
<feature type="compositionally biased region" description="Low complexity" evidence="9">
    <location>
        <begin position="1959"/>
        <end position="1972"/>
    </location>
</feature>
<dbReference type="SUPFAM" id="SSF53901">
    <property type="entry name" value="Thiolase-like"/>
    <property type="match status" value="1"/>
</dbReference>
<sequence length="2750" mass="291406">MPSANDSMPIAIVGIACRFPGDASNPERFWDMLAAGKSALSEVPKDRFNIDAFYHPNPERHGAFNTRSGNFMKSDVIGFDAPFFSITAKEAHAMDPQQRIALELTYEGLENAGIRIQDVAGSDTGCYMACFAHDYLRLRSHDPEDFPLYEGTGNGQPLLANRVSWYFDLKGPSLALDTACSSSLVALHLACQSIRSGETTSAIVGGANIVFMPELAMALSSLHFLSPDARSKAFDASANGYARGEGAAVVVLKSLDAALRDGNVIRAVIRGTGVNQDGRTPGITVPSARSQEELIRSTYASAGLDFRDTQYFEAHGTGTPVGDPLECSAIGATFGQSRTPEQPTILVGSVKTNIGHLEAAAGLAGLIKAVYCVEKGQIPANLWFEKPNPRIDMEVWKLKIPTQLVPWPTKGLRRASINSFGYGGTNGHCIIDDAYHYLKAQGLRGAHSTAVPKAARAAHSLDNSSAVLETKPPDSKPVAVHVVEIENGSETSDALSTSPSAGSESDETPESVVLHVQSILSTSDINREEKPVTTQTATATATATKTSEELAISTRSPRLLVWSSHEQKGTDKRAAALAAYLDSHATADEEDEQALLDRLAFTLSNKRSQFQWRSFAVASSVAAARAALAKPRKPVRASSDAPPVLGFVFTGQGAQWYAMGRELLAYTVYRESVEAAAKHIKALGAEWDLVDELMADKASSRVGEPTISQPACTALQVALVDLLANWNIRPSVVTGHSSGEIAAAYAKGAISREDAWMIAFHRGRLSTAITQEGAMLAVGLGDNAARVRIKQMQDGAASGTGHVVVACINSPSSVTVSGDVALIAKLQAVLDADKVFNRRLDVQRAYHSPHMAGIADAYLGAMQGLTRPAPDTSSPPAVAMFSSVTGALVDAATLASPAYWVSNLVSPVQFSGALQAALDHTPGGGGKRRTTAARKAGRVDALVEIGPHAGLQGPIKQVLAARAAGKAAAVPYVSVLLRNSDARHTALEALGALVQLGYGGADVARANRPSTKEGQAVDMLTDMAPVAWNRSTRYWHEAPATKAFRFRARPRHDLLGARSEFSSGAEPSWRNYLRVAELPWLDDHQVQASLLYPFAGMLVMAVEAARQVAEDQNPEGGREVEGFRLRHISAGAALVIPHDGAGGREGSIETKLQLRPWRAGSKTLDFAWHEFTIACRNAEGSWTQNCAGLVAVQYRAAASSVFVDETAADMARHRAEYERLVDAKLPEVPIREFYAFLDKLGVQLGPSFQTLSRVGSGHYEAHCELTVSDTAALMPENYEHEHVIHPATLDGVVQMAALAATAGGLTVDRAKIPRFIDSVYVSARVAAKKPGDTMVGYARSKPQGHHEFVGTAVVSDAAWSEPLVVIEGCRTVALESLDGEQQQQQQQQHDTAVENLTKMGARHRWDVDAELTPPAAVAAQLLRAVENIPDAAQDDVRDLEHASFIICKRATQTLTAAARGSLAPHHKLLVAFMEQQVARAGRHELDCQPRPDSHDGSDWLSCSPSDDDAVLARVGSASVDGELLARVAAHLPGILAGSVEPLQVLREDGLLTAYYRRALGTARIQGVLGAYARLLAHKRPLRVLEVGAGTGGTTAVVLAALGRTAGEAGNRLVEYVFTDVSSGFFEAAAAEFEEWAPFLDFRVLDIEKDPTAQGFAVGAYDLVVASNVLHATSRLADTLKHCRALLRPGGVLMLEEITSSLARVPMVVGSLPGWWSGENDGRKGGPLISEARWDEQLRAQGFGGIDLCFRDTATAPSLKSLMLAVAAPAPALPPPPRHVVVVKSNTADTAVASLVAQISHALQAQAGDTVSIQELTLAEAATASLAGKACIVALEAHTPFMAHLAAEADFNAIKHVVLAAGSTLWLTRGGAVDAPTPEANVMVGLARTIRGENPSVRIATLDLDSADTDSASTAAAVAHVFRAADAAANTEFEFALRAGRVLVPRLHSDPELSSLFAKPAAAAPSAPDSNSPVSPPVHKQPTIKLLPLNPSPPHEAPLSLALDIATPGMLNTLHFAPDTSPSTPLAPHDVEIRVQAVPLNFHDVMFAMGHADTSMAGDDDGLGVECAGTVSRVGSAVKRFVPGDRAVTCRIGCWRTFARQHEDAVQQVPDGVGLVEAASFASVYCAALYSLVDVARLRPGETVLVHAAAGGFGQAAVAVARDLLGAGEVFVSVGSERKKRFVVEELGVKAENVLNSRDAGSFAAGIKRLTGGRGVDVVLNSLAGEALRESWACLAPFGRFVELGKKDMFGNSGLDMAPFLHNTTFAGVNMGAVFNHNIPLAARLLADVMRYHAQGVVKPLRPLTVMSFAQIEAAFRTMQAGKHIGKLVLVPHDDDLVPMIPPPPRPKPALALRPDATYLLPGGLGGLGRSLASWMAARGARHLVFTSRSGAQSLEAQALLKALDEQGVRAKAFACDIGDAAEFKRVLADVESGGFPAITGAVTFAMQIQDVFFENMTIQDFGAAVRPKVEITRNLDALLPKDLDFFICMSSVAGVVGSRGQGNYNAGNTYQDAMARRRRAQGLNATSICLGIVQDVGFAADKGVVEQHRYLDKGAAIYLTEADVLTAIEAAMAPSPPAIDDAEAVLGLATGGLLQAGNHEEPYWFPEARFAPVRVYDTQVQQAKSYYQHVGGSAGGSGGRGATGEETRVALAAAASADEAAAVALGALTRKLARAMMMDEADLDPESPANSYGIDSLVAVEIRAWVFKELRSEVSVFEILSNASLASLAAIVAARSSVVRSGIAAKGEDE</sequence>
<dbReference type="PROSITE" id="PS50075">
    <property type="entry name" value="CARRIER"/>
    <property type="match status" value="1"/>
</dbReference>
<dbReference type="InterPro" id="IPR020806">
    <property type="entry name" value="PKS_PP-bd"/>
</dbReference>
<dbReference type="Pfam" id="PF08242">
    <property type="entry name" value="Methyltransf_12"/>
    <property type="match status" value="1"/>
</dbReference>
<feature type="region of interest" description="Disordered" evidence="9">
    <location>
        <begin position="1959"/>
        <end position="1990"/>
    </location>
</feature>
<protein>
    <submittedName>
        <fullName evidence="13">Uncharacterized protein</fullName>
    </submittedName>
</protein>
<dbReference type="SUPFAM" id="SSF52151">
    <property type="entry name" value="FabD/lysophospholipase-like"/>
    <property type="match status" value="1"/>
</dbReference>
<dbReference type="SMART" id="SM00826">
    <property type="entry name" value="PKS_DH"/>
    <property type="match status" value="1"/>
</dbReference>
<dbReference type="Pfam" id="PF16197">
    <property type="entry name" value="KAsynt_C_assoc"/>
    <property type="match status" value="1"/>
</dbReference>
<dbReference type="SUPFAM" id="SSF55048">
    <property type="entry name" value="Probable ACP-binding domain of malonyl-CoA ACP transacylase"/>
    <property type="match status" value="1"/>
</dbReference>
<dbReference type="PROSITE" id="PS00012">
    <property type="entry name" value="PHOSPHOPANTETHEINE"/>
    <property type="match status" value="1"/>
</dbReference>
<dbReference type="Pfam" id="PF14765">
    <property type="entry name" value="PS-DH"/>
    <property type="match status" value="1"/>
</dbReference>
<reference evidence="13" key="1">
    <citation type="submission" date="2023-06" db="EMBL/GenBank/DDBJ databases">
        <title>Genome-scale phylogeny and comparative genomics of the fungal order Sordariales.</title>
        <authorList>
            <consortium name="Lawrence Berkeley National Laboratory"/>
            <person name="Hensen N."/>
            <person name="Bonometti L."/>
            <person name="Westerberg I."/>
            <person name="Brannstrom I.O."/>
            <person name="Guillou S."/>
            <person name="Cros-Aarteil S."/>
            <person name="Calhoun S."/>
            <person name="Haridas S."/>
            <person name="Kuo A."/>
            <person name="Mondo S."/>
            <person name="Pangilinan J."/>
            <person name="Riley R."/>
            <person name="LaButti K."/>
            <person name="Andreopoulos B."/>
            <person name="Lipzen A."/>
            <person name="Chen C."/>
            <person name="Yanf M."/>
            <person name="Daum C."/>
            <person name="Ng V."/>
            <person name="Clum A."/>
            <person name="Steindorff A."/>
            <person name="Ohm R."/>
            <person name="Martin F."/>
            <person name="Silar P."/>
            <person name="Natvig D."/>
            <person name="Lalanne C."/>
            <person name="Gautier V."/>
            <person name="Ament-velasquez S.L."/>
            <person name="Kruys A."/>
            <person name="Hutchinson M.I."/>
            <person name="Powell A.J."/>
            <person name="Barry K."/>
            <person name="Miller A.N."/>
            <person name="Grigoriev I.V."/>
            <person name="Debuchy R."/>
            <person name="Gladieux P."/>
            <person name="Thoren M.H."/>
            <person name="Johannesson H."/>
        </authorList>
    </citation>
    <scope>NUCLEOTIDE SEQUENCE</scope>
    <source>
        <strain evidence="13">SMH2392-1A</strain>
    </source>
</reference>
<dbReference type="InterPro" id="IPR013154">
    <property type="entry name" value="ADH-like_N"/>
</dbReference>
<dbReference type="InterPro" id="IPR006162">
    <property type="entry name" value="Ppantetheine_attach_site"/>
</dbReference>
<dbReference type="InterPro" id="IPR016036">
    <property type="entry name" value="Malonyl_transacylase_ACP-bd"/>
</dbReference>
<keyword evidence="14" id="KW-1185">Reference proteome</keyword>
<dbReference type="InterPro" id="IPR013968">
    <property type="entry name" value="PKS_KR"/>
</dbReference>
<feature type="region of interest" description="C-terminal hotdog fold" evidence="8">
    <location>
        <begin position="1225"/>
        <end position="1380"/>
    </location>
</feature>
<evidence type="ECO:0000256" key="4">
    <source>
        <dbReference type="ARBA" id="ARBA00022857"/>
    </source>
</evidence>
<dbReference type="InterPro" id="IPR014031">
    <property type="entry name" value="Ketoacyl_synth_C"/>
</dbReference>
<dbReference type="Pfam" id="PF23114">
    <property type="entry name" value="NAD-bd_HRPKS_sdrA"/>
    <property type="match status" value="1"/>
</dbReference>
<dbReference type="FunFam" id="3.40.50.720:FF:000209">
    <property type="entry name" value="Polyketide synthase Pks12"/>
    <property type="match status" value="1"/>
</dbReference>
<dbReference type="InterPro" id="IPR042104">
    <property type="entry name" value="PKS_dehydratase_sf"/>
</dbReference>
<evidence type="ECO:0000259" key="11">
    <source>
        <dbReference type="PROSITE" id="PS52004"/>
    </source>
</evidence>
<dbReference type="InterPro" id="IPR013217">
    <property type="entry name" value="Methyltransf_12"/>
</dbReference>
<feature type="domain" description="Carrier" evidence="10">
    <location>
        <begin position="2659"/>
        <end position="2736"/>
    </location>
</feature>
<feature type="compositionally biased region" description="Polar residues" evidence="9">
    <location>
        <begin position="488"/>
        <end position="503"/>
    </location>
</feature>
<dbReference type="InterPro" id="IPR029063">
    <property type="entry name" value="SAM-dependent_MTases_sf"/>
</dbReference>
<keyword evidence="1" id="KW-0596">Phosphopantetheine</keyword>
<dbReference type="CDD" id="cd05195">
    <property type="entry name" value="enoyl_red"/>
    <property type="match status" value="1"/>
</dbReference>
<evidence type="ECO:0000256" key="5">
    <source>
        <dbReference type="ARBA" id="ARBA00023002"/>
    </source>
</evidence>
<dbReference type="GO" id="GO:0004315">
    <property type="term" value="F:3-oxoacyl-[acyl-carrier-protein] synthase activity"/>
    <property type="evidence" value="ECO:0007669"/>
    <property type="project" value="InterPro"/>
</dbReference>
<dbReference type="Pfam" id="PF00109">
    <property type="entry name" value="ketoacyl-synt"/>
    <property type="match status" value="1"/>
</dbReference>
<dbReference type="GO" id="GO:1901336">
    <property type="term" value="P:lactone biosynthetic process"/>
    <property type="evidence" value="ECO:0007669"/>
    <property type="project" value="UniProtKB-ARBA"/>
</dbReference>
<evidence type="ECO:0000256" key="1">
    <source>
        <dbReference type="ARBA" id="ARBA00022450"/>
    </source>
</evidence>
<evidence type="ECO:0000256" key="2">
    <source>
        <dbReference type="ARBA" id="ARBA00022553"/>
    </source>
</evidence>
<dbReference type="PROSITE" id="PS00606">
    <property type="entry name" value="KS3_1"/>
    <property type="match status" value="1"/>
</dbReference>
<dbReference type="Gene3D" id="3.40.366.10">
    <property type="entry name" value="Malonyl-Coenzyme A Acyl Carrier Protein, domain 2"/>
    <property type="match status" value="1"/>
</dbReference>
<dbReference type="GO" id="GO:0004312">
    <property type="term" value="F:fatty acid synthase activity"/>
    <property type="evidence" value="ECO:0007669"/>
    <property type="project" value="TreeGrafter"/>
</dbReference>
<dbReference type="SUPFAM" id="SSF51735">
    <property type="entry name" value="NAD(P)-binding Rossmann-fold domains"/>
    <property type="match status" value="3"/>
</dbReference>
<dbReference type="Gene3D" id="3.40.47.10">
    <property type="match status" value="1"/>
</dbReference>
<dbReference type="InterPro" id="IPR016035">
    <property type="entry name" value="Acyl_Trfase/lysoPLipase"/>
</dbReference>
<dbReference type="InterPro" id="IPR036736">
    <property type="entry name" value="ACP-like_sf"/>
</dbReference>
<dbReference type="InterPro" id="IPR014043">
    <property type="entry name" value="Acyl_transferase_dom"/>
</dbReference>
<dbReference type="InterPro" id="IPR018201">
    <property type="entry name" value="Ketoacyl_synth_AS"/>
</dbReference>
<dbReference type="InterPro" id="IPR049900">
    <property type="entry name" value="PKS_mFAS_DH"/>
</dbReference>
<dbReference type="InterPro" id="IPR049552">
    <property type="entry name" value="PKS_DH_N"/>
</dbReference>
<dbReference type="SUPFAM" id="SSF47336">
    <property type="entry name" value="ACP-like"/>
    <property type="match status" value="1"/>
</dbReference>
<dbReference type="SMART" id="SM00829">
    <property type="entry name" value="PKS_ER"/>
    <property type="match status" value="1"/>
</dbReference>
<accession>A0AA40A0J8</accession>
<dbReference type="Pfam" id="PF13602">
    <property type="entry name" value="ADH_zinc_N_2"/>
    <property type="match status" value="1"/>
</dbReference>
<dbReference type="Pfam" id="PF08659">
    <property type="entry name" value="KR"/>
    <property type="match status" value="1"/>
</dbReference>
<dbReference type="InterPro" id="IPR020807">
    <property type="entry name" value="PKS_DH"/>
</dbReference>
<dbReference type="SMART" id="SM00825">
    <property type="entry name" value="PKS_KS"/>
    <property type="match status" value="1"/>
</dbReference>